<keyword evidence="2" id="KW-1185">Reference proteome</keyword>
<accession>A0ACB6Z6Z0</accession>
<gene>
    <name evidence="1" type="ORF">BDM02DRAFT_3156872</name>
</gene>
<dbReference type="EMBL" id="MU118090">
    <property type="protein sequence ID" value="KAF9645445.1"/>
    <property type="molecule type" value="Genomic_DNA"/>
</dbReference>
<comment type="caution">
    <text evidence="1">The sequence shown here is derived from an EMBL/GenBank/DDBJ whole genome shotgun (WGS) entry which is preliminary data.</text>
</comment>
<organism evidence="1 2">
    <name type="scientific">Thelephora ganbajun</name>
    <name type="common">Ganba fungus</name>
    <dbReference type="NCBI Taxonomy" id="370292"/>
    <lineage>
        <taxon>Eukaryota</taxon>
        <taxon>Fungi</taxon>
        <taxon>Dikarya</taxon>
        <taxon>Basidiomycota</taxon>
        <taxon>Agaricomycotina</taxon>
        <taxon>Agaricomycetes</taxon>
        <taxon>Thelephorales</taxon>
        <taxon>Thelephoraceae</taxon>
        <taxon>Thelephora</taxon>
    </lineage>
</organism>
<reference evidence="1" key="1">
    <citation type="submission" date="2019-10" db="EMBL/GenBank/DDBJ databases">
        <authorList>
            <consortium name="DOE Joint Genome Institute"/>
            <person name="Kuo A."/>
            <person name="Miyauchi S."/>
            <person name="Kiss E."/>
            <person name="Drula E."/>
            <person name="Kohler A."/>
            <person name="Sanchez-Garcia M."/>
            <person name="Andreopoulos B."/>
            <person name="Barry K.W."/>
            <person name="Bonito G."/>
            <person name="Buee M."/>
            <person name="Carver A."/>
            <person name="Chen C."/>
            <person name="Cichocki N."/>
            <person name="Clum A."/>
            <person name="Culley D."/>
            <person name="Crous P.W."/>
            <person name="Fauchery L."/>
            <person name="Girlanda M."/>
            <person name="Hayes R."/>
            <person name="Keri Z."/>
            <person name="Labutti K."/>
            <person name="Lipzen A."/>
            <person name="Lombard V."/>
            <person name="Magnuson J."/>
            <person name="Maillard F."/>
            <person name="Morin E."/>
            <person name="Murat C."/>
            <person name="Nolan M."/>
            <person name="Ohm R."/>
            <person name="Pangilinan J."/>
            <person name="Pereira M."/>
            <person name="Perotto S."/>
            <person name="Peter M."/>
            <person name="Riley R."/>
            <person name="Sitrit Y."/>
            <person name="Stielow B."/>
            <person name="Szollosi G."/>
            <person name="Zifcakova L."/>
            <person name="Stursova M."/>
            <person name="Spatafora J.W."/>
            <person name="Tedersoo L."/>
            <person name="Vaario L.-M."/>
            <person name="Yamada A."/>
            <person name="Yan M."/>
            <person name="Wang P."/>
            <person name="Xu J."/>
            <person name="Bruns T."/>
            <person name="Baldrian P."/>
            <person name="Vilgalys R."/>
            <person name="Henrissat B."/>
            <person name="Grigoriev I.V."/>
            <person name="Hibbett D."/>
            <person name="Nagy L.G."/>
            <person name="Martin F.M."/>
        </authorList>
    </citation>
    <scope>NUCLEOTIDE SEQUENCE</scope>
    <source>
        <strain evidence="1">P2</strain>
    </source>
</reference>
<proteinExistence type="predicted"/>
<reference evidence="1" key="2">
    <citation type="journal article" date="2020" name="Nat. Commun.">
        <title>Large-scale genome sequencing of mycorrhizal fungi provides insights into the early evolution of symbiotic traits.</title>
        <authorList>
            <person name="Miyauchi S."/>
            <person name="Kiss E."/>
            <person name="Kuo A."/>
            <person name="Drula E."/>
            <person name="Kohler A."/>
            <person name="Sanchez-Garcia M."/>
            <person name="Morin E."/>
            <person name="Andreopoulos B."/>
            <person name="Barry K.W."/>
            <person name="Bonito G."/>
            <person name="Buee M."/>
            <person name="Carver A."/>
            <person name="Chen C."/>
            <person name="Cichocki N."/>
            <person name="Clum A."/>
            <person name="Culley D."/>
            <person name="Crous P.W."/>
            <person name="Fauchery L."/>
            <person name="Girlanda M."/>
            <person name="Hayes R.D."/>
            <person name="Keri Z."/>
            <person name="LaButti K."/>
            <person name="Lipzen A."/>
            <person name="Lombard V."/>
            <person name="Magnuson J."/>
            <person name="Maillard F."/>
            <person name="Murat C."/>
            <person name="Nolan M."/>
            <person name="Ohm R.A."/>
            <person name="Pangilinan J."/>
            <person name="Pereira M.F."/>
            <person name="Perotto S."/>
            <person name="Peter M."/>
            <person name="Pfister S."/>
            <person name="Riley R."/>
            <person name="Sitrit Y."/>
            <person name="Stielow J.B."/>
            <person name="Szollosi G."/>
            <person name="Zifcakova L."/>
            <person name="Stursova M."/>
            <person name="Spatafora J.W."/>
            <person name="Tedersoo L."/>
            <person name="Vaario L.M."/>
            <person name="Yamada A."/>
            <person name="Yan M."/>
            <person name="Wang P."/>
            <person name="Xu J."/>
            <person name="Bruns T."/>
            <person name="Baldrian P."/>
            <person name="Vilgalys R."/>
            <person name="Dunand C."/>
            <person name="Henrissat B."/>
            <person name="Grigoriev I.V."/>
            <person name="Hibbett D."/>
            <person name="Nagy L.G."/>
            <person name="Martin F.M."/>
        </authorList>
    </citation>
    <scope>NUCLEOTIDE SEQUENCE</scope>
    <source>
        <strain evidence="1">P2</strain>
    </source>
</reference>
<evidence type="ECO:0000313" key="2">
    <source>
        <dbReference type="Proteomes" id="UP000886501"/>
    </source>
</evidence>
<evidence type="ECO:0000313" key="1">
    <source>
        <dbReference type="EMBL" id="KAF9645445.1"/>
    </source>
</evidence>
<dbReference type="Proteomes" id="UP000886501">
    <property type="component" value="Unassembled WGS sequence"/>
</dbReference>
<sequence length="593" mass="66965">MNLGIPTGFGYVDIEYLNSPTAMSVDYVGIYRGSDCIECGCDPDGFPTQSYIDTAVIRPPSTIQLGGGRLLWFRLFSPRWKKINASVPLWIIISSSVVALPVLFLAQCQLDTWRNQRKARSLGGRLVPTVPIEWLGGVDLVVAMINVFKTGYLGDEVVDWLADSGGQTVDICTLCSLVRSQILTTEPQYLKMVLSTHFEEYEKDDSLLGTGVFNSDGLFHRSITRPFFSKDRVGDFEIFDRRADQVISKLKARFKEGVTVDIQDILFRFTLDTATEFSFGQDVNSLSADLPYPSTYREFWPLTDFWEDTVATQREIKHEFIDPIIHAALEKRKAAKEMDELGNEVTLLDHLVQQTDDFNTIRDETFNIMLAGRDTTAALTTFTITMLADNPHVFIRLRSEVLKTLGPHGKVTAENLRVMKYLRAVLNETLRLYSSVRTKQGVLWPALDGGKPFYIPPNTEITYSPWLMHRRVDLWGPSGRLSRFTCGVSTLTSHAAANEFDPDRFLDDRMQKCLVPNSFIFPPFNAGPRICLGQQFPYNEVSSIIARIVQTFKAIRLDMDSDPEAKPPTSWAMGSGRKAVEKVWIKMEVADPE</sequence>
<protein>
    <submittedName>
        <fullName evidence="1">Cytochrome P450</fullName>
    </submittedName>
</protein>
<name>A0ACB6Z6Z0_THEGA</name>